<dbReference type="EMBL" id="CAKXAJ010024828">
    <property type="protein sequence ID" value="CAH2230834.1"/>
    <property type="molecule type" value="Genomic_DNA"/>
</dbReference>
<proteinExistence type="predicted"/>
<dbReference type="AlphaFoldDB" id="A0A8S4R649"/>
<comment type="caution">
    <text evidence="1">The sequence shown here is derived from an EMBL/GenBank/DDBJ whole genome shotgun (WGS) entry which is preliminary data.</text>
</comment>
<keyword evidence="2" id="KW-1185">Reference proteome</keyword>
<reference evidence="1" key="1">
    <citation type="submission" date="2022-03" db="EMBL/GenBank/DDBJ databases">
        <authorList>
            <person name="Lindestad O."/>
        </authorList>
    </citation>
    <scope>NUCLEOTIDE SEQUENCE</scope>
</reference>
<accession>A0A8S4R649</accession>
<evidence type="ECO:0000313" key="1">
    <source>
        <dbReference type="EMBL" id="CAH2230834.1"/>
    </source>
</evidence>
<organism evidence="1 2">
    <name type="scientific">Pararge aegeria aegeria</name>
    <dbReference type="NCBI Taxonomy" id="348720"/>
    <lineage>
        <taxon>Eukaryota</taxon>
        <taxon>Metazoa</taxon>
        <taxon>Ecdysozoa</taxon>
        <taxon>Arthropoda</taxon>
        <taxon>Hexapoda</taxon>
        <taxon>Insecta</taxon>
        <taxon>Pterygota</taxon>
        <taxon>Neoptera</taxon>
        <taxon>Endopterygota</taxon>
        <taxon>Lepidoptera</taxon>
        <taxon>Glossata</taxon>
        <taxon>Ditrysia</taxon>
        <taxon>Papilionoidea</taxon>
        <taxon>Nymphalidae</taxon>
        <taxon>Satyrinae</taxon>
        <taxon>Satyrini</taxon>
        <taxon>Parargina</taxon>
        <taxon>Pararge</taxon>
    </lineage>
</organism>
<gene>
    <name evidence="1" type="primary">jg15287</name>
    <name evidence="1" type="ORF">PAEG_LOCUS9928</name>
</gene>
<evidence type="ECO:0000313" key="2">
    <source>
        <dbReference type="Proteomes" id="UP000838756"/>
    </source>
</evidence>
<name>A0A8S4R649_9NEOP</name>
<protein>
    <submittedName>
        <fullName evidence="1">Jg15287 protein</fullName>
    </submittedName>
</protein>
<sequence length="67" mass="7516">MSPPLPVHLRWRREAEGTSEKAPATTNANVTVSNMTTVSPVYSKWKIELDSGGMVNNASKRRMQWTI</sequence>
<dbReference type="Proteomes" id="UP000838756">
    <property type="component" value="Unassembled WGS sequence"/>
</dbReference>